<keyword evidence="1" id="KW-0812">Transmembrane</keyword>
<dbReference type="GO" id="GO:0005886">
    <property type="term" value="C:plasma membrane"/>
    <property type="evidence" value="ECO:0007669"/>
    <property type="project" value="InterPro"/>
</dbReference>
<proteinExistence type="predicted"/>
<organism evidence="3">
    <name type="scientific">Bosea sp. NBC_00436</name>
    <dbReference type="NCBI Taxonomy" id="2969620"/>
    <lineage>
        <taxon>Bacteria</taxon>
        <taxon>Pseudomonadati</taxon>
        <taxon>Pseudomonadota</taxon>
        <taxon>Alphaproteobacteria</taxon>
        <taxon>Hyphomicrobiales</taxon>
        <taxon>Boseaceae</taxon>
        <taxon>Bosea</taxon>
    </lineage>
</organism>
<gene>
    <name evidence="3" type="ORF">NWE54_27290</name>
</gene>
<geneLocation type="plasmid" evidence="3">
    <name>pNBC436</name>
</geneLocation>
<dbReference type="InterPro" id="IPR000326">
    <property type="entry name" value="PAP2/HPO"/>
</dbReference>
<keyword evidence="3" id="KW-0614">Plasmid</keyword>
<evidence type="ECO:0000313" key="3">
    <source>
        <dbReference type="EMBL" id="UZF90004.1"/>
    </source>
</evidence>
<dbReference type="EMBL" id="CP102775">
    <property type="protein sequence ID" value="UZF90004.1"/>
    <property type="molecule type" value="Genomic_DNA"/>
</dbReference>
<name>A0A9E7ZTE3_9HYPH</name>
<feature type="transmembrane region" description="Helical" evidence="1">
    <location>
        <begin position="60"/>
        <end position="84"/>
    </location>
</feature>
<evidence type="ECO:0000259" key="2">
    <source>
        <dbReference type="SMART" id="SM00014"/>
    </source>
</evidence>
<evidence type="ECO:0000256" key="1">
    <source>
        <dbReference type="SAM" id="Phobius"/>
    </source>
</evidence>
<feature type="transmembrane region" description="Helical" evidence="1">
    <location>
        <begin position="131"/>
        <end position="149"/>
    </location>
</feature>
<dbReference type="PANTHER" id="PTHR14969">
    <property type="entry name" value="SPHINGOSINE-1-PHOSPHATE PHOSPHOHYDROLASE"/>
    <property type="match status" value="1"/>
</dbReference>
<dbReference type="Pfam" id="PF01569">
    <property type="entry name" value="PAP2"/>
    <property type="match status" value="1"/>
</dbReference>
<dbReference type="CDD" id="cd03385">
    <property type="entry name" value="PAP2_BcrC_like"/>
    <property type="match status" value="1"/>
</dbReference>
<accession>A0A9E7ZTE3</accession>
<dbReference type="GO" id="GO:0050380">
    <property type="term" value="F:undecaprenyl-diphosphatase activity"/>
    <property type="evidence" value="ECO:0007669"/>
    <property type="project" value="InterPro"/>
</dbReference>
<dbReference type="PANTHER" id="PTHR14969:SF13">
    <property type="entry name" value="AT30094P"/>
    <property type="match status" value="1"/>
</dbReference>
<feature type="transmembrane region" description="Helical" evidence="1">
    <location>
        <begin position="30"/>
        <end position="53"/>
    </location>
</feature>
<dbReference type="InterPro" id="IPR033879">
    <property type="entry name" value="UPP_Pase"/>
</dbReference>
<feature type="transmembrane region" description="Helical" evidence="1">
    <location>
        <begin position="155"/>
        <end position="184"/>
    </location>
</feature>
<feature type="domain" description="Phosphatidic acid phosphatase type 2/haloperoxidase" evidence="2">
    <location>
        <begin position="61"/>
        <end position="170"/>
    </location>
</feature>
<keyword evidence="1" id="KW-1133">Transmembrane helix</keyword>
<dbReference type="InterPro" id="IPR036938">
    <property type="entry name" value="PAP2/HPO_sf"/>
</dbReference>
<keyword evidence="1" id="KW-0472">Membrane</keyword>
<feature type="transmembrane region" description="Helical" evidence="1">
    <location>
        <begin position="104"/>
        <end position="124"/>
    </location>
</feature>
<sequence>MTEFPTMLALDTALFLAINAGPNPIPYVALFAIAVTRFAILLVPFYIVALWIRGSRRRRLLAFALILALAIAMTLSFIAGIAVFRPRPFMVDLGHTLVDHRSNASFPSNHALVFAVCVIVLALVRRYGMACLGAVLGALVGWSRIYVGVHYPSDLLGALILAIPAALLSLAVTARYGVPIVAAVEHLQHRLQIRLIPFRRS</sequence>
<reference evidence="3" key="1">
    <citation type="submission" date="2022-08" db="EMBL/GenBank/DDBJ databases">
        <title>Complete Genome Sequences of 2 Bosea sp. soil isolates.</title>
        <authorList>
            <person name="Alvarez Arevalo M."/>
            <person name="Sterndorff E.B."/>
            <person name="Faurdal D."/>
            <person name="Joergensen T.S."/>
            <person name="Weber T."/>
        </authorList>
    </citation>
    <scope>NUCLEOTIDE SEQUENCE</scope>
    <source>
        <strain evidence="3">NBC_00436</strain>
        <plasmid evidence="3">pNBC436</plasmid>
    </source>
</reference>
<dbReference type="Gene3D" id="1.20.144.10">
    <property type="entry name" value="Phosphatidic acid phosphatase type 2/haloperoxidase"/>
    <property type="match status" value="1"/>
</dbReference>
<dbReference type="AlphaFoldDB" id="A0A9E7ZTE3"/>
<dbReference type="SUPFAM" id="SSF48317">
    <property type="entry name" value="Acid phosphatase/Vanadium-dependent haloperoxidase"/>
    <property type="match status" value="1"/>
</dbReference>
<protein>
    <submittedName>
        <fullName evidence="3">Undecaprenyl-diphosphatase</fullName>
    </submittedName>
</protein>
<dbReference type="SMART" id="SM00014">
    <property type="entry name" value="acidPPc"/>
    <property type="match status" value="1"/>
</dbReference>